<comment type="caution">
    <text evidence="1">The sequence shown here is derived from an EMBL/GenBank/DDBJ whole genome shotgun (WGS) entry which is preliminary data.</text>
</comment>
<evidence type="ECO:0000313" key="2">
    <source>
        <dbReference type="Proteomes" id="UP000600918"/>
    </source>
</evidence>
<protein>
    <submittedName>
        <fullName evidence="1">Uncharacterized protein</fullName>
    </submittedName>
</protein>
<proteinExistence type="predicted"/>
<reference evidence="1" key="1">
    <citation type="journal article" date="2020" name="G3 (Bethesda)">
        <title>High-Quality Assemblies for Three Invasive Social Wasps from the &lt;i&gt;Vespula&lt;/i&gt; Genus.</title>
        <authorList>
            <person name="Harrop T.W.R."/>
            <person name="Guhlin J."/>
            <person name="McLaughlin G.M."/>
            <person name="Permina E."/>
            <person name="Stockwell P."/>
            <person name="Gilligan J."/>
            <person name="Le Lec M.F."/>
            <person name="Gruber M.A.M."/>
            <person name="Quinn O."/>
            <person name="Lovegrove M."/>
            <person name="Duncan E.J."/>
            <person name="Remnant E.J."/>
            <person name="Van Eeckhoven J."/>
            <person name="Graham B."/>
            <person name="Knapp R.A."/>
            <person name="Langford K.W."/>
            <person name="Kronenberg Z."/>
            <person name="Press M.O."/>
            <person name="Eacker S.M."/>
            <person name="Wilson-Rankin E.E."/>
            <person name="Purcell J."/>
            <person name="Lester P.J."/>
            <person name="Dearden P.K."/>
        </authorList>
    </citation>
    <scope>NUCLEOTIDE SEQUENCE</scope>
    <source>
        <strain evidence="1">Volc-1</strain>
    </source>
</reference>
<evidence type="ECO:0000313" key="1">
    <source>
        <dbReference type="EMBL" id="KAF7400241.1"/>
    </source>
</evidence>
<organism evidence="1 2">
    <name type="scientific">Vespula pensylvanica</name>
    <name type="common">Western yellow jacket</name>
    <name type="synonym">Wasp</name>
    <dbReference type="NCBI Taxonomy" id="30213"/>
    <lineage>
        <taxon>Eukaryota</taxon>
        <taxon>Metazoa</taxon>
        <taxon>Ecdysozoa</taxon>
        <taxon>Arthropoda</taxon>
        <taxon>Hexapoda</taxon>
        <taxon>Insecta</taxon>
        <taxon>Pterygota</taxon>
        <taxon>Neoptera</taxon>
        <taxon>Endopterygota</taxon>
        <taxon>Hymenoptera</taxon>
        <taxon>Apocrita</taxon>
        <taxon>Aculeata</taxon>
        <taxon>Vespoidea</taxon>
        <taxon>Vespidae</taxon>
        <taxon>Vespinae</taxon>
        <taxon>Vespula</taxon>
    </lineage>
</organism>
<accession>A0A834K6V2</accession>
<dbReference type="Proteomes" id="UP000600918">
    <property type="component" value="Unassembled WGS sequence"/>
</dbReference>
<dbReference type="AlphaFoldDB" id="A0A834K6V2"/>
<keyword evidence="2" id="KW-1185">Reference proteome</keyword>
<dbReference type="EMBL" id="JACSDY010000018">
    <property type="protein sequence ID" value="KAF7400241.1"/>
    <property type="molecule type" value="Genomic_DNA"/>
</dbReference>
<sequence length="210" mass="24416">MLALLKERYWPIDSGRKSLRSLIYGFMTCQRANPTIPDHIMDNLPLHRITCNRPFFILGSDYCEPMYIKERVHRNRGNLKVYSVCLEHTSSSFGDNKRFDDLQDFIATNHELKELWESVKVSEKENSFLKRKAYNGASFCCDFHTLADLGRLPLRRSSGVSYMWTITHYRSNGRIIDTYPGIVRVASVRTAMGIYKSNIKDFYPLPIDDS</sequence>
<name>A0A834K6V2_VESPE</name>
<gene>
    <name evidence="1" type="ORF">H0235_015978</name>
</gene>